<feature type="compositionally biased region" description="Basic and acidic residues" evidence="7">
    <location>
        <begin position="130"/>
        <end position="139"/>
    </location>
</feature>
<dbReference type="InterPro" id="IPR039121">
    <property type="entry name" value="NUDT19"/>
</dbReference>
<organism evidence="8 9">
    <name type="scientific">Tersicoccus solisilvae</name>
    <dbReference type="NCBI Taxonomy" id="1882339"/>
    <lineage>
        <taxon>Bacteria</taxon>
        <taxon>Bacillati</taxon>
        <taxon>Actinomycetota</taxon>
        <taxon>Actinomycetes</taxon>
        <taxon>Micrococcales</taxon>
        <taxon>Micrococcaceae</taxon>
        <taxon>Tersicoccus</taxon>
    </lineage>
</organism>
<evidence type="ECO:0000256" key="6">
    <source>
        <dbReference type="ARBA" id="ARBA00023211"/>
    </source>
</evidence>
<gene>
    <name evidence="8" type="ORF">GCM10011512_04560</name>
</gene>
<accession>A0ABQ1NNQ7</accession>
<dbReference type="EMBL" id="BMJI01000001">
    <property type="protein sequence ID" value="GGC80891.1"/>
    <property type="molecule type" value="Genomic_DNA"/>
</dbReference>
<protein>
    <submittedName>
        <fullName evidence="8">NUDIX hydrolase</fullName>
    </submittedName>
</protein>
<keyword evidence="9" id="KW-1185">Reference proteome</keyword>
<evidence type="ECO:0000313" key="8">
    <source>
        <dbReference type="EMBL" id="GGC80891.1"/>
    </source>
</evidence>
<dbReference type="Proteomes" id="UP000597761">
    <property type="component" value="Unassembled WGS sequence"/>
</dbReference>
<proteinExistence type="predicted"/>
<evidence type="ECO:0000313" key="9">
    <source>
        <dbReference type="Proteomes" id="UP000597761"/>
    </source>
</evidence>
<comment type="cofactor">
    <cofactor evidence="2">
        <name>Mg(2+)</name>
        <dbReference type="ChEBI" id="CHEBI:18420"/>
    </cofactor>
</comment>
<dbReference type="Gene3D" id="3.90.79.10">
    <property type="entry name" value="Nucleoside Triphosphate Pyrophosphohydrolase"/>
    <property type="match status" value="1"/>
</dbReference>
<feature type="region of interest" description="Disordered" evidence="7">
    <location>
        <begin position="118"/>
        <end position="139"/>
    </location>
</feature>
<keyword evidence="3" id="KW-0479">Metal-binding</keyword>
<keyword evidence="6" id="KW-0464">Manganese</keyword>
<keyword evidence="4 8" id="KW-0378">Hydrolase</keyword>
<sequence>MLPLPAPWREEAESWNDDEALPPAKPRWAVSVMLLRDGPDGVEVFLEYQTSRSALGTVTFVGAPLREDDTAPLPWSGPVAARWKQLLDVEDQQLAQRLVCGAARVVFERAGVLLASSDGDRGAEVSTGPDGDRRRHEVHDEERTLGDVLRRRALDLDTSLLRPLSRWVSPAFLHKRLCTQYFAVVLPLGQEPSPLDGVTGWGRWCSPTELMADPASTALGDEIGAPDTVGRRVDDLVLPAVLIMLRKLANLSCTISYISEKRPSRQFEPVLVTEDGEPMLRVDGLPAPARPVVHSL</sequence>
<reference evidence="9" key="1">
    <citation type="journal article" date="2019" name="Int. J. Syst. Evol. Microbiol.">
        <title>The Global Catalogue of Microorganisms (GCM) 10K type strain sequencing project: providing services to taxonomists for standard genome sequencing and annotation.</title>
        <authorList>
            <consortium name="The Broad Institute Genomics Platform"/>
            <consortium name="The Broad Institute Genome Sequencing Center for Infectious Disease"/>
            <person name="Wu L."/>
            <person name="Ma J."/>
        </authorList>
    </citation>
    <scope>NUCLEOTIDE SEQUENCE [LARGE SCALE GENOMIC DNA]</scope>
    <source>
        <strain evidence="9">CGMCC 1.15480</strain>
    </source>
</reference>
<dbReference type="RefSeq" id="WP_188665727.1">
    <property type="nucleotide sequence ID" value="NZ_BMJI01000001.1"/>
</dbReference>
<keyword evidence="5" id="KW-0460">Magnesium</keyword>
<evidence type="ECO:0000256" key="4">
    <source>
        <dbReference type="ARBA" id="ARBA00022801"/>
    </source>
</evidence>
<evidence type="ECO:0000256" key="1">
    <source>
        <dbReference type="ARBA" id="ARBA00001936"/>
    </source>
</evidence>
<dbReference type="PANTHER" id="PTHR12318">
    <property type="entry name" value="TESTOSTERONE-REGULATED PROTEIN RP2"/>
    <property type="match status" value="1"/>
</dbReference>
<comment type="caution">
    <text evidence="8">The sequence shown here is derived from an EMBL/GenBank/DDBJ whole genome shotgun (WGS) entry which is preliminary data.</text>
</comment>
<evidence type="ECO:0000256" key="3">
    <source>
        <dbReference type="ARBA" id="ARBA00022723"/>
    </source>
</evidence>
<dbReference type="GO" id="GO:0016787">
    <property type="term" value="F:hydrolase activity"/>
    <property type="evidence" value="ECO:0007669"/>
    <property type="project" value="UniProtKB-KW"/>
</dbReference>
<evidence type="ECO:0000256" key="7">
    <source>
        <dbReference type="SAM" id="MobiDB-lite"/>
    </source>
</evidence>
<dbReference type="PANTHER" id="PTHR12318:SF0">
    <property type="entry name" value="ACYL-COENZYME A DIPHOSPHATASE NUDT19"/>
    <property type="match status" value="1"/>
</dbReference>
<evidence type="ECO:0000256" key="2">
    <source>
        <dbReference type="ARBA" id="ARBA00001946"/>
    </source>
</evidence>
<name>A0ABQ1NNQ7_9MICC</name>
<evidence type="ECO:0000256" key="5">
    <source>
        <dbReference type="ARBA" id="ARBA00022842"/>
    </source>
</evidence>
<comment type="cofactor">
    <cofactor evidence="1">
        <name>Mn(2+)</name>
        <dbReference type="ChEBI" id="CHEBI:29035"/>
    </cofactor>
</comment>